<keyword evidence="3" id="KW-1185">Reference proteome</keyword>
<protein>
    <submittedName>
        <fullName evidence="2">rRNA-processing protein UTP23</fullName>
    </submittedName>
</protein>
<dbReference type="Proteomes" id="UP001516464">
    <property type="component" value="Unassembled WGS sequence"/>
</dbReference>
<gene>
    <name evidence="2" type="primary">UTP23</name>
    <name evidence="2" type="ORF">TCON_1519</name>
</gene>
<dbReference type="Pfam" id="PF04900">
    <property type="entry name" value="Fcf1"/>
    <property type="match status" value="1"/>
</dbReference>
<sequence length="147" mass="17467">MRINKLKKTKKELIFLEKTHGFRKPYQILCEDKFVSRFGKYKLTPRLFESLLGKDCKLFITECSYKQFLSRNETDNRLIKHIKIKNCNHTGDKSTFECINEIVGTNNRFHYFIACDDKSIIENFNNHLHIPFIKLKGSALVLQNHRK</sequence>
<organism evidence="2 3">
    <name type="scientific">Astathelohania contejeani</name>
    <dbReference type="NCBI Taxonomy" id="164912"/>
    <lineage>
        <taxon>Eukaryota</taxon>
        <taxon>Fungi</taxon>
        <taxon>Fungi incertae sedis</taxon>
        <taxon>Microsporidia</taxon>
        <taxon>Astathelohaniidae</taxon>
        <taxon>Astathelohania</taxon>
    </lineage>
</organism>
<dbReference type="EMBL" id="SBIQ01000106">
    <property type="protein sequence ID" value="KAF7683271.1"/>
    <property type="molecule type" value="Genomic_DNA"/>
</dbReference>
<proteinExistence type="predicted"/>
<evidence type="ECO:0000313" key="3">
    <source>
        <dbReference type="Proteomes" id="UP001516464"/>
    </source>
</evidence>
<evidence type="ECO:0000313" key="2">
    <source>
        <dbReference type="EMBL" id="KAF7683271.1"/>
    </source>
</evidence>
<dbReference type="Gene3D" id="3.40.50.1010">
    <property type="entry name" value="5'-nuclease"/>
    <property type="match status" value="1"/>
</dbReference>
<dbReference type="PANTHER" id="PTHR12416">
    <property type="entry name" value="RRNA-PROCESSING PROTEIN UTP23 HOMOLOG"/>
    <property type="match status" value="1"/>
</dbReference>
<comment type="caution">
    <text evidence="2">The sequence shown here is derived from an EMBL/GenBank/DDBJ whole genome shotgun (WGS) entry which is preliminary data.</text>
</comment>
<reference evidence="2 3" key="1">
    <citation type="submission" date="2019-01" db="EMBL/GenBank/DDBJ databases">
        <title>Genomes sequencing and comparative genomics of infectious freshwater microsporidia, Cucumispora dikerogammari and Thelohania contejeani.</title>
        <authorList>
            <person name="Cormier A."/>
            <person name="Giraud I."/>
            <person name="Wattier R."/>
            <person name="Teixeira M."/>
            <person name="Grandjean F."/>
            <person name="Rigaud T."/>
            <person name="Cordaux R."/>
        </authorList>
    </citation>
    <scope>NUCLEOTIDE SEQUENCE [LARGE SCALE GENOMIC DNA]</scope>
    <source>
        <strain evidence="2">T1</strain>
        <tissue evidence="2">Spores</tissue>
    </source>
</reference>
<name>A0ABQ7HYL0_9MICR</name>
<dbReference type="InterPro" id="IPR006984">
    <property type="entry name" value="Fcf1/UTP23"/>
</dbReference>
<keyword evidence="1" id="KW-0539">Nucleus</keyword>
<evidence type="ECO:0000256" key="1">
    <source>
        <dbReference type="ARBA" id="ARBA00023242"/>
    </source>
</evidence>
<accession>A0ABQ7HYL0</accession>